<feature type="non-terminal residue" evidence="2">
    <location>
        <position position="1"/>
    </location>
</feature>
<dbReference type="RefSeq" id="WP_425425695.1">
    <property type="nucleotide sequence ID" value="NZ_MQVR01000141.1"/>
</dbReference>
<dbReference type="Proteomes" id="UP000185628">
    <property type="component" value="Unassembled WGS sequence"/>
</dbReference>
<dbReference type="AlphaFoldDB" id="A0A1Q5PXS9"/>
<evidence type="ECO:0000259" key="1">
    <source>
        <dbReference type="Pfam" id="PF21831"/>
    </source>
</evidence>
<keyword evidence="3" id="KW-1185">Reference proteome</keyword>
<feature type="domain" description="DUF6891" evidence="1">
    <location>
        <begin position="56"/>
        <end position="159"/>
    </location>
</feature>
<dbReference type="EMBL" id="MQVR01000141">
    <property type="protein sequence ID" value="OKL52245.1"/>
    <property type="molecule type" value="Genomic_DNA"/>
</dbReference>
<proteinExistence type="predicted"/>
<reference evidence="3" key="1">
    <citation type="submission" date="2016-12" db="EMBL/GenBank/DDBJ databases">
        <authorList>
            <person name="Meng X."/>
        </authorList>
    </citation>
    <scope>NUCLEOTIDE SEQUENCE [LARGE SCALE GENOMIC DNA]</scope>
    <source>
        <strain evidence="3">DSM 19116</strain>
    </source>
</reference>
<dbReference type="InterPro" id="IPR054186">
    <property type="entry name" value="DUF6891"/>
</dbReference>
<dbReference type="Pfam" id="PF21831">
    <property type="entry name" value="DUF6891"/>
    <property type="match status" value="1"/>
</dbReference>
<name>A0A1Q5PXS9_9ACTO</name>
<gene>
    <name evidence="2" type="ORF">BSZ39_12615</name>
</gene>
<evidence type="ECO:0000313" key="2">
    <source>
        <dbReference type="EMBL" id="OKL52245.1"/>
    </source>
</evidence>
<accession>A0A1Q5PXS9</accession>
<evidence type="ECO:0000313" key="3">
    <source>
        <dbReference type="Proteomes" id="UP000185628"/>
    </source>
</evidence>
<comment type="caution">
    <text evidence="2">The sequence shown here is derived from an EMBL/GenBank/DDBJ whole genome shotgun (WGS) entry which is preliminary data.</text>
</comment>
<sequence length="192" mass="21516">TSIFTQGPPLIHHQHPAVRDRVTHSETGRATKTWRHELDEIARDTALMGGDVSMFLDRINDGYELEACNDKASEEELTEIYRDAWLERKKFFEQREATGTRSNIEEAFDDLESKGVLARACFSCCGTCASSEIWGEFDESRPWQGYVYFHWQDAEALVELRTGPDAGTAIGMFLVKPIPPSGGGTPTEVEIG</sequence>
<organism evidence="2 3">
    <name type="scientific">Bowdeniella nasicola</name>
    <dbReference type="NCBI Taxonomy" id="208480"/>
    <lineage>
        <taxon>Bacteria</taxon>
        <taxon>Bacillati</taxon>
        <taxon>Actinomycetota</taxon>
        <taxon>Actinomycetes</taxon>
        <taxon>Actinomycetales</taxon>
        <taxon>Actinomycetaceae</taxon>
        <taxon>Bowdeniella</taxon>
    </lineage>
</organism>
<protein>
    <recommendedName>
        <fullName evidence="1">DUF6891 domain-containing protein</fullName>
    </recommendedName>
</protein>